<sequence>MSLNKISLMDAYMIETLRIEGISDKQILAQVTKGDVTPWTELNATYDFSRLVKLAQQDTEAFRNIITEGYAIKFVTIKGIKNLLKMKFDIEIDDYEVVEKGITNLKVNEKQESQLKQMLSMNWNISETASADSNGSSKEISILVS</sequence>
<dbReference type="AlphaFoldDB" id="A0A9X3WVC4"/>
<organism evidence="1 2">
    <name type="scientific">Terrihalobacillus insolitus</name>
    <dbReference type="NCBI Taxonomy" id="2950438"/>
    <lineage>
        <taxon>Bacteria</taxon>
        <taxon>Bacillati</taxon>
        <taxon>Bacillota</taxon>
        <taxon>Bacilli</taxon>
        <taxon>Bacillales</taxon>
        <taxon>Bacillaceae</taxon>
        <taxon>Terrihalobacillus</taxon>
    </lineage>
</organism>
<dbReference type="EMBL" id="JAMQKB010000004">
    <property type="protein sequence ID" value="MDC3424094.1"/>
    <property type="molecule type" value="Genomic_DNA"/>
</dbReference>
<dbReference type="RefSeq" id="WP_272435899.1">
    <property type="nucleotide sequence ID" value="NZ_JAMQKB010000004.1"/>
</dbReference>
<comment type="caution">
    <text evidence="1">The sequence shown here is derived from an EMBL/GenBank/DDBJ whole genome shotgun (WGS) entry which is preliminary data.</text>
</comment>
<evidence type="ECO:0000313" key="2">
    <source>
        <dbReference type="Proteomes" id="UP001145050"/>
    </source>
</evidence>
<dbReference type="Proteomes" id="UP001145050">
    <property type="component" value="Unassembled WGS sequence"/>
</dbReference>
<evidence type="ECO:0000313" key="1">
    <source>
        <dbReference type="EMBL" id="MDC3424094.1"/>
    </source>
</evidence>
<protein>
    <submittedName>
        <fullName evidence="1">Uncharacterized protein</fullName>
    </submittedName>
</protein>
<accession>A0A9X3WVC4</accession>
<gene>
    <name evidence="1" type="ORF">NC797_06180</name>
</gene>
<keyword evidence="2" id="KW-1185">Reference proteome</keyword>
<proteinExistence type="predicted"/>
<reference evidence="1" key="1">
    <citation type="submission" date="2022-06" db="EMBL/GenBank/DDBJ databases">
        <title>Aquibacillus sp. a new bacterium isolated from soil saline samples.</title>
        <authorList>
            <person name="Galisteo C."/>
            <person name="De La Haba R."/>
            <person name="Sanchez-Porro C."/>
            <person name="Ventosa A."/>
        </authorList>
    </citation>
    <scope>NUCLEOTIDE SEQUENCE</scope>
    <source>
        <strain evidence="1">3ASR75-11</strain>
    </source>
</reference>
<name>A0A9X3WVC4_9BACI</name>